<feature type="transmembrane region" description="Helical" evidence="1">
    <location>
        <begin position="245"/>
        <end position="271"/>
    </location>
</feature>
<evidence type="ECO:0008006" key="4">
    <source>
        <dbReference type="Google" id="ProtNLM"/>
    </source>
</evidence>
<feature type="transmembrane region" description="Helical" evidence="1">
    <location>
        <begin position="176"/>
        <end position="194"/>
    </location>
</feature>
<dbReference type="OMA" id="FECGLRW"/>
<accession>A7S053</accession>
<dbReference type="InParanoid" id="A7S053"/>
<gene>
    <name evidence="2" type="ORF">NEMVEDRAFT_v1g204749</name>
</gene>
<feature type="transmembrane region" description="Helical" evidence="1">
    <location>
        <begin position="144"/>
        <end position="164"/>
    </location>
</feature>
<dbReference type="InterPro" id="IPR049352">
    <property type="entry name" value="Rost"/>
</dbReference>
<name>A7S053_NEMVE</name>
<evidence type="ECO:0000256" key="1">
    <source>
        <dbReference type="SAM" id="Phobius"/>
    </source>
</evidence>
<dbReference type="OrthoDB" id="419711at2759"/>
<feature type="transmembrane region" description="Helical" evidence="1">
    <location>
        <begin position="25"/>
        <end position="46"/>
    </location>
</feature>
<keyword evidence="1" id="KW-0472">Membrane</keyword>
<evidence type="ECO:0000313" key="2">
    <source>
        <dbReference type="EMBL" id="EDO42904.1"/>
    </source>
</evidence>
<dbReference type="HOGENOM" id="CLU_066320_0_0_1"/>
<protein>
    <recommendedName>
        <fullName evidence="4">Protein rolling stone</fullName>
    </recommendedName>
</protein>
<proteinExistence type="predicted"/>
<dbReference type="STRING" id="45351.A7S053"/>
<reference evidence="2 3" key="1">
    <citation type="journal article" date="2007" name="Science">
        <title>Sea anemone genome reveals ancestral eumetazoan gene repertoire and genomic organization.</title>
        <authorList>
            <person name="Putnam N.H."/>
            <person name="Srivastava M."/>
            <person name="Hellsten U."/>
            <person name="Dirks B."/>
            <person name="Chapman J."/>
            <person name="Salamov A."/>
            <person name="Terry A."/>
            <person name="Shapiro H."/>
            <person name="Lindquist E."/>
            <person name="Kapitonov V.V."/>
            <person name="Jurka J."/>
            <person name="Genikhovich G."/>
            <person name="Grigoriev I.V."/>
            <person name="Lucas S.M."/>
            <person name="Steele R.E."/>
            <person name="Finnerty J.R."/>
            <person name="Technau U."/>
            <person name="Martindale M.Q."/>
            <person name="Rokhsar D.S."/>
        </authorList>
    </citation>
    <scope>NUCLEOTIDE SEQUENCE [LARGE SCALE GENOMIC DNA]</scope>
    <source>
        <strain evidence="3">CH2 X CH6</strain>
    </source>
</reference>
<dbReference type="PhylomeDB" id="A7S053"/>
<dbReference type="Proteomes" id="UP000001593">
    <property type="component" value="Unassembled WGS sequence"/>
</dbReference>
<dbReference type="PANTHER" id="PTHR12242">
    <property type="entry name" value="OS02G0130600 PROTEIN-RELATED"/>
    <property type="match status" value="1"/>
</dbReference>
<dbReference type="KEGG" id="nve:5514851"/>
<dbReference type="Pfam" id="PF21534">
    <property type="entry name" value="Rost"/>
    <property type="match status" value="1"/>
</dbReference>
<organism evidence="2 3">
    <name type="scientific">Nematostella vectensis</name>
    <name type="common">Starlet sea anemone</name>
    <dbReference type="NCBI Taxonomy" id="45351"/>
    <lineage>
        <taxon>Eukaryota</taxon>
        <taxon>Metazoa</taxon>
        <taxon>Cnidaria</taxon>
        <taxon>Anthozoa</taxon>
        <taxon>Hexacorallia</taxon>
        <taxon>Actiniaria</taxon>
        <taxon>Edwardsiidae</taxon>
        <taxon>Nematostella</taxon>
    </lineage>
</organism>
<keyword evidence="1" id="KW-1133">Transmembrane helix</keyword>
<dbReference type="EMBL" id="DS469559">
    <property type="protein sequence ID" value="EDO42904.1"/>
    <property type="molecule type" value="Genomic_DNA"/>
</dbReference>
<sequence>MFEVLHPDNLKLRFPLVSAFTTSPWLPLCAFAMYRLVIGIYCLAWMMFVETDEGYKWFLYINHWNFLALSLYFILAGVLSIMFIISPEGQGYQAAGEWGDRWEPYIVGLSDDVREKKSGWTIPIENSLIHDDNHIDRLSFPHKCLWVVFTVATVGSIQSSLVYWCILRENTDVNGYNVTFFIVNSIFVVIELLLSNMPVVPLHIAYAHAFQSTYILSTVVYWASGGTSIEGKDYIYNGMDYSERPAMAVLTAFLSLLLFQPLAQLMCYLLCKLRVCMILKYLYE</sequence>
<dbReference type="GO" id="GO:0016020">
    <property type="term" value="C:membrane"/>
    <property type="evidence" value="ECO:0000318"/>
    <property type="project" value="GO_Central"/>
</dbReference>
<dbReference type="AlphaFoldDB" id="A7S053"/>
<evidence type="ECO:0000313" key="3">
    <source>
        <dbReference type="Proteomes" id="UP000001593"/>
    </source>
</evidence>
<keyword evidence="3" id="KW-1185">Reference proteome</keyword>
<keyword evidence="1" id="KW-0812">Transmembrane</keyword>
<feature type="transmembrane region" description="Helical" evidence="1">
    <location>
        <begin position="66"/>
        <end position="85"/>
    </location>
</feature>
<dbReference type="PANTHER" id="PTHR12242:SF49">
    <property type="entry name" value="HEADBUTT, ISOFORM E"/>
    <property type="match status" value="1"/>
</dbReference>